<dbReference type="PRINTS" id="PR00377">
    <property type="entry name" value="IMPHPHTASES"/>
</dbReference>
<gene>
    <name evidence="1" type="ORF">UFOPK3772_02568</name>
</gene>
<reference evidence="1" key="1">
    <citation type="submission" date="2020-05" db="EMBL/GenBank/DDBJ databases">
        <authorList>
            <person name="Chiriac C."/>
            <person name="Salcher M."/>
            <person name="Ghai R."/>
            <person name="Kavagutti S V."/>
        </authorList>
    </citation>
    <scope>NUCLEOTIDE SEQUENCE</scope>
</reference>
<name>A0A6J7LGK2_9ZZZZ</name>
<dbReference type="PANTHER" id="PTHR43028:SF5">
    <property type="entry name" value="3'(2'),5'-BISPHOSPHATE NUCLEOTIDASE 1"/>
    <property type="match status" value="1"/>
</dbReference>
<dbReference type="AlphaFoldDB" id="A0A6J7LGK2"/>
<dbReference type="GO" id="GO:0000103">
    <property type="term" value="P:sulfate assimilation"/>
    <property type="evidence" value="ECO:0007669"/>
    <property type="project" value="TreeGrafter"/>
</dbReference>
<organism evidence="1">
    <name type="scientific">freshwater metagenome</name>
    <dbReference type="NCBI Taxonomy" id="449393"/>
    <lineage>
        <taxon>unclassified sequences</taxon>
        <taxon>metagenomes</taxon>
        <taxon>ecological metagenomes</taxon>
    </lineage>
</organism>
<dbReference type="PANTHER" id="PTHR43028">
    <property type="entry name" value="3'(2'),5'-BISPHOSPHATE NUCLEOTIDASE 1"/>
    <property type="match status" value="1"/>
</dbReference>
<dbReference type="Gene3D" id="3.30.540.10">
    <property type="entry name" value="Fructose-1,6-Bisphosphatase, subunit A, domain 1"/>
    <property type="match status" value="1"/>
</dbReference>
<accession>A0A6J7LGK2</accession>
<sequence>MPIDAESTLTDAELSQVIAREAGAMLLALRESYGVVDPGDREQADRLRKQGDLVAHEFLAAALAEHRPHDALLSEEGKDDDRRLTADRVWIVDPLDGTWEYGQFREDFAVHVALWVAASQVLAACSVDLPAQGITRSVLDEVSGPGALPVDRPIRVVASRSRPPKSLQAAIEILSDRLAQAGVTDQGVEIVDVGSVGAKVNVILSGRAEAYVHDTGFYEWDVAAPFGVARHYGYEASHVDGRPMTFNHMPPYVTDLVVSHPLIAAALRESLAQAAHS</sequence>
<dbReference type="Gene3D" id="3.40.190.80">
    <property type="match status" value="1"/>
</dbReference>
<evidence type="ECO:0000313" key="1">
    <source>
        <dbReference type="EMBL" id="CAB4964834.1"/>
    </source>
</evidence>
<proteinExistence type="predicted"/>
<dbReference type="Pfam" id="PF00459">
    <property type="entry name" value="Inositol_P"/>
    <property type="match status" value="1"/>
</dbReference>
<dbReference type="SUPFAM" id="SSF56655">
    <property type="entry name" value="Carbohydrate phosphatase"/>
    <property type="match status" value="1"/>
</dbReference>
<dbReference type="EMBL" id="CAFBNE010000103">
    <property type="protein sequence ID" value="CAB4964834.1"/>
    <property type="molecule type" value="Genomic_DNA"/>
</dbReference>
<dbReference type="InterPro" id="IPR000760">
    <property type="entry name" value="Inositol_monophosphatase-like"/>
</dbReference>
<dbReference type="InterPro" id="IPR050725">
    <property type="entry name" value="CysQ/Inositol_MonoPase"/>
</dbReference>
<dbReference type="GO" id="GO:0008441">
    <property type="term" value="F:3'(2'),5'-bisphosphate nucleotidase activity"/>
    <property type="evidence" value="ECO:0007669"/>
    <property type="project" value="TreeGrafter"/>
</dbReference>
<dbReference type="GO" id="GO:0050427">
    <property type="term" value="P:3'-phosphoadenosine 5'-phosphosulfate metabolic process"/>
    <property type="evidence" value="ECO:0007669"/>
    <property type="project" value="TreeGrafter"/>
</dbReference>
<protein>
    <submittedName>
        <fullName evidence="1">Unannotated protein</fullName>
    </submittedName>
</protein>